<evidence type="ECO:0000313" key="3">
    <source>
        <dbReference type="Proteomes" id="UP000325105"/>
    </source>
</evidence>
<accession>A0A5S5DLH3</accession>
<gene>
    <name evidence="2" type="ORF">BC792_10556</name>
</gene>
<dbReference type="RefSeq" id="WP_148907960.1">
    <property type="nucleotide sequence ID" value="NZ_VNHX01000005.1"/>
</dbReference>
<dbReference type="EMBL" id="VNHX01000005">
    <property type="protein sequence ID" value="TYP96565.1"/>
    <property type="molecule type" value="Genomic_DNA"/>
</dbReference>
<evidence type="ECO:0000313" key="2">
    <source>
        <dbReference type="EMBL" id="TYP96565.1"/>
    </source>
</evidence>
<dbReference type="Proteomes" id="UP000325105">
    <property type="component" value="Unassembled WGS sequence"/>
</dbReference>
<organism evidence="2 3">
    <name type="scientific">Sphingobacterium allocomposti</name>
    <dbReference type="NCBI Taxonomy" id="415956"/>
    <lineage>
        <taxon>Bacteria</taxon>
        <taxon>Pseudomonadati</taxon>
        <taxon>Bacteroidota</taxon>
        <taxon>Sphingobacteriia</taxon>
        <taxon>Sphingobacteriales</taxon>
        <taxon>Sphingobacteriaceae</taxon>
        <taxon>Sphingobacterium</taxon>
    </lineage>
</organism>
<proteinExistence type="predicted"/>
<keyword evidence="3" id="KW-1185">Reference proteome</keyword>
<reference evidence="2 3" key="1">
    <citation type="submission" date="2019-07" db="EMBL/GenBank/DDBJ databases">
        <title>Genomic Encyclopedia of Archaeal and Bacterial Type Strains, Phase II (KMG-II): from individual species to whole genera.</title>
        <authorList>
            <person name="Goeker M."/>
        </authorList>
    </citation>
    <scope>NUCLEOTIDE SEQUENCE [LARGE SCALE GENOMIC DNA]</scope>
    <source>
        <strain evidence="2 3">DSM 18850</strain>
    </source>
</reference>
<keyword evidence="1" id="KW-0472">Membrane</keyword>
<comment type="caution">
    <text evidence="2">The sequence shown here is derived from an EMBL/GenBank/DDBJ whole genome shotgun (WGS) entry which is preliminary data.</text>
</comment>
<name>A0A5S5DLH3_9SPHI</name>
<sequence length="115" mass="12826">MLSLLRDGNKFLIRFISVFILGVFLLKTGSLPFSIWGGKCWVAAGAALDAAEEAEQEEHKEGNKNYSKLACLIVDAMPDMRIAEHYRKFSRGGYETPRVIEHFDTIPSPPPDQGV</sequence>
<keyword evidence="1" id="KW-0812">Transmembrane</keyword>
<dbReference type="AlphaFoldDB" id="A0A5S5DLH3"/>
<protein>
    <submittedName>
        <fullName evidence="2">Uncharacterized protein</fullName>
    </submittedName>
</protein>
<feature type="transmembrane region" description="Helical" evidence="1">
    <location>
        <begin position="12"/>
        <end position="29"/>
    </location>
</feature>
<keyword evidence="1" id="KW-1133">Transmembrane helix</keyword>
<evidence type="ECO:0000256" key="1">
    <source>
        <dbReference type="SAM" id="Phobius"/>
    </source>
</evidence>